<reference evidence="3" key="1">
    <citation type="submission" date="2020-12" db="EMBL/GenBank/DDBJ databases">
        <title>Neural signatures in transcriptome of heterophyid trematode Cryptocolyle lingua.</title>
        <authorList>
            <person name="Gorbushin A.M."/>
            <person name="Tolstenkov O."/>
        </authorList>
    </citation>
    <scope>NUCLEOTIDE SEQUENCE</scope>
</reference>
<dbReference type="GO" id="GO:0005509">
    <property type="term" value="F:calcium ion binding"/>
    <property type="evidence" value="ECO:0007669"/>
    <property type="project" value="TreeGrafter"/>
</dbReference>
<organism evidence="3">
    <name type="scientific">Cryptocotyle lingua</name>
    <dbReference type="NCBI Taxonomy" id="66766"/>
    <lineage>
        <taxon>Eukaryota</taxon>
        <taxon>Metazoa</taxon>
        <taxon>Spiralia</taxon>
        <taxon>Lophotrochozoa</taxon>
        <taxon>Platyhelminthes</taxon>
        <taxon>Trematoda</taxon>
        <taxon>Digenea</taxon>
        <taxon>Opisthorchiida</taxon>
        <taxon>Opisthorchiata</taxon>
        <taxon>Heterophyidae</taxon>
        <taxon>Cryptocotyle</taxon>
    </lineage>
</organism>
<dbReference type="GO" id="GO:0001786">
    <property type="term" value="F:phosphatidylserine binding"/>
    <property type="evidence" value="ECO:0007669"/>
    <property type="project" value="TreeGrafter"/>
</dbReference>
<gene>
    <name evidence="3" type="primary">SYT5</name>
</gene>
<dbReference type="GO" id="GO:0030672">
    <property type="term" value="C:synaptic vesicle membrane"/>
    <property type="evidence" value="ECO:0007669"/>
    <property type="project" value="TreeGrafter"/>
</dbReference>
<keyword evidence="1" id="KW-0812">Transmembrane</keyword>
<dbReference type="AlphaFoldDB" id="A0A7U0TIA2"/>
<accession>A0A7U0TIA2</accession>
<dbReference type="PANTHER" id="PTHR10024">
    <property type="entry name" value="SYNAPTOTAGMIN"/>
    <property type="match status" value="1"/>
</dbReference>
<protein>
    <submittedName>
        <fullName evidence="3">Synaptotagmin-5</fullName>
    </submittedName>
</protein>
<dbReference type="Pfam" id="PF00168">
    <property type="entry name" value="C2"/>
    <property type="match status" value="2"/>
</dbReference>
<dbReference type="GO" id="GO:0030424">
    <property type="term" value="C:axon"/>
    <property type="evidence" value="ECO:0007669"/>
    <property type="project" value="TreeGrafter"/>
</dbReference>
<dbReference type="InterPro" id="IPR000008">
    <property type="entry name" value="C2_dom"/>
</dbReference>
<dbReference type="GO" id="GO:0000149">
    <property type="term" value="F:SNARE binding"/>
    <property type="evidence" value="ECO:0007669"/>
    <property type="project" value="TreeGrafter"/>
</dbReference>
<feature type="transmembrane region" description="Helical" evidence="1">
    <location>
        <begin position="26"/>
        <end position="50"/>
    </location>
</feature>
<evidence type="ECO:0000256" key="1">
    <source>
        <dbReference type="SAM" id="Phobius"/>
    </source>
</evidence>
<dbReference type="GO" id="GO:0005544">
    <property type="term" value="F:calcium-dependent phospholipid binding"/>
    <property type="evidence" value="ECO:0007669"/>
    <property type="project" value="TreeGrafter"/>
</dbReference>
<sequence>MSSTIVSKDPSFLDNLAATFHVENTALAVFLLILICLACTLVLVFLILCIHSSLRRMRMRKLVITRMKSVYLDELSGNGQAKGRYGQLTYSIQYDLSVGKLSVVAIEAKQLQNISDDDLLDTYITIKLASEKRKRLEQIGQVHRSDIQRRTLIPRWHYQCKFDLKEDDLKYAILIFEIFDYDSIGQDRSIGRLATHLAKLDVSAYIGTTFENTEWLTAGEPKFCGLGEMCIGLNYHHALERLECNVYEARYLQVTEYMQSTKHQKLSVKVKLRCKRNTLGSFETQAKEELVNPYFNEKFTFTIGAKQLLNSKLEFHLRSKGKHGRKAVLGSFVIGPNTDMSSGAKHWQEMVQNSPRSHVMWHTWIPKDY</sequence>
<proteinExistence type="evidence at transcript level"/>
<dbReference type="PROSITE" id="PS50004">
    <property type="entry name" value="C2"/>
    <property type="match status" value="2"/>
</dbReference>
<dbReference type="SMART" id="SM00239">
    <property type="entry name" value="C2"/>
    <property type="match status" value="2"/>
</dbReference>
<name>A0A7U0TIA2_9TREM</name>
<dbReference type="PANTHER" id="PTHR10024:SF250">
    <property type="entry name" value="SYNAPTOTAGMIN-13"/>
    <property type="match status" value="1"/>
</dbReference>
<dbReference type="GO" id="GO:0005886">
    <property type="term" value="C:plasma membrane"/>
    <property type="evidence" value="ECO:0007669"/>
    <property type="project" value="TreeGrafter"/>
</dbReference>
<evidence type="ECO:0000313" key="3">
    <source>
        <dbReference type="EMBL" id="QQY02556.1"/>
    </source>
</evidence>
<dbReference type="InterPro" id="IPR035892">
    <property type="entry name" value="C2_domain_sf"/>
</dbReference>
<dbReference type="GO" id="GO:0031045">
    <property type="term" value="C:dense core granule"/>
    <property type="evidence" value="ECO:0007669"/>
    <property type="project" value="TreeGrafter"/>
</dbReference>
<dbReference type="GO" id="GO:0048488">
    <property type="term" value="P:synaptic vesicle endocytosis"/>
    <property type="evidence" value="ECO:0007669"/>
    <property type="project" value="TreeGrafter"/>
</dbReference>
<dbReference type="GO" id="GO:0048791">
    <property type="term" value="P:calcium ion-regulated exocytosis of neurotransmitter"/>
    <property type="evidence" value="ECO:0007669"/>
    <property type="project" value="TreeGrafter"/>
</dbReference>
<dbReference type="Gene3D" id="2.60.40.150">
    <property type="entry name" value="C2 domain"/>
    <property type="match status" value="2"/>
</dbReference>
<evidence type="ECO:0000259" key="2">
    <source>
        <dbReference type="PROSITE" id="PS50004"/>
    </source>
</evidence>
<dbReference type="EMBL" id="MW361178">
    <property type="protein sequence ID" value="QQY02556.1"/>
    <property type="molecule type" value="mRNA"/>
</dbReference>
<dbReference type="SUPFAM" id="SSF49562">
    <property type="entry name" value="C2 domain (Calcium/lipid-binding domain, CaLB)"/>
    <property type="match status" value="2"/>
</dbReference>
<keyword evidence="1" id="KW-0472">Membrane</keyword>
<feature type="domain" description="C2" evidence="2">
    <location>
        <begin position="225"/>
        <end position="362"/>
    </location>
</feature>
<dbReference type="CDD" id="cd00030">
    <property type="entry name" value="C2"/>
    <property type="match status" value="1"/>
</dbReference>
<dbReference type="GO" id="GO:0030276">
    <property type="term" value="F:clathrin binding"/>
    <property type="evidence" value="ECO:0007669"/>
    <property type="project" value="TreeGrafter"/>
</dbReference>
<feature type="domain" description="C2" evidence="2">
    <location>
        <begin position="84"/>
        <end position="210"/>
    </location>
</feature>
<keyword evidence="1" id="KW-1133">Transmembrane helix</keyword>